<dbReference type="PANTHER" id="PTHR34351:SF1">
    <property type="entry name" value="SLR1927 PROTEIN"/>
    <property type="match status" value="1"/>
</dbReference>
<dbReference type="Proteomes" id="UP000885621">
    <property type="component" value="Unassembled WGS sequence"/>
</dbReference>
<feature type="transmembrane region" description="Helical" evidence="1">
    <location>
        <begin position="12"/>
        <end position="33"/>
    </location>
</feature>
<sequence>MDSGKRSYPSVIKITKAGWIFIITTILIGFAAVNTNNNLLFFIVSAFLSFMGLSGFFGKRNIENLDVNIDFPEEVFANKEFMLNVNLKNKKKYLNSFLIEVVIDDKSVVFPVVEKEETKSLNLTVSKRGVFEIKSLSVCSIFPFNFFIRCRKIDTEYKKFVYPEPKRYPLSFIYSDYSNKKGEVSSEKFGYEGDLVALRDYNVGTPIKYIDWKASAKSDRLKEKVFSSLQSQPVMIDFEKINLPIEEKLSFLTYIAVNYKKFEGVFIIFEKQSYDITLKSSREKLLSKFAVYGLEKNV</sequence>
<dbReference type="EMBL" id="DSFC01000135">
    <property type="protein sequence ID" value="HEV09230.1"/>
    <property type="molecule type" value="Genomic_DNA"/>
</dbReference>
<name>A0A832DR03_9AQUI</name>
<feature type="transmembrane region" description="Helical" evidence="1">
    <location>
        <begin position="39"/>
        <end position="58"/>
    </location>
</feature>
<keyword evidence="1" id="KW-1133">Transmembrane helix</keyword>
<dbReference type="AlphaFoldDB" id="A0A832DR03"/>
<evidence type="ECO:0000313" key="2">
    <source>
        <dbReference type="EMBL" id="HEV09230.1"/>
    </source>
</evidence>
<accession>A0A832DR03</accession>
<comment type="caution">
    <text evidence="2">The sequence shown here is derived from an EMBL/GenBank/DDBJ whole genome shotgun (WGS) entry which is preliminary data.</text>
</comment>
<protein>
    <submittedName>
        <fullName evidence="2">DUF58 domain-containing protein</fullName>
    </submittedName>
</protein>
<keyword evidence="1" id="KW-0472">Membrane</keyword>
<dbReference type="PANTHER" id="PTHR34351">
    <property type="entry name" value="SLR1927 PROTEIN-RELATED"/>
    <property type="match status" value="1"/>
</dbReference>
<gene>
    <name evidence="2" type="ORF">ENO34_02385</name>
</gene>
<keyword evidence="1" id="KW-0812">Transmembrane</keyword>
<reference evidence="2" key="1">
    <citation type="journal article" date="2020" name="mSystems">
        <title>Genome- and Community-Level Interaction Insights into Carbon Utilization and Element Cycling Functions of Hydrothermarchaeota in Hydrothermal Sediment.</title>
        <authorList>
            <person name="Zhou Z."/>
            <person name="Liu Y."/>
            <person name="Xu W."/>
            <person name="Pan J."/>
            <person name="Luo Z.H."/>
            <person name="Li M."/>
        </authorList>
    </citation>
    <scope>NUCLEOTIDE SEQUENCE [LARGE SCALE GENOMIC DNA]</scope>
    <source>
        <strain evidence="2">SpSt-1257</strain>
    </source>
</reference>
<proteinExistence type="predicted"/>
<organism evidence="2">
    <name type="scientific">Sulfurihydrogenibium azorense</name>
    <dbReference type="NCBI Taxonomy" id="309806"/>
    <lineage>
        <taxon>Bacteria</taxon>
        <taxon>Pseudomonadati</taxon>
        <taxon>Aquificota</taxon>
        <taxon>Aquificia</taxon>
        <taxon>Aquificales</taxon>
        <taxon>Hydrogenothermaceae</taxon>
        <taxon>Sulfurihydrogenibium</taxon>
    </lineage>
</organism>
<evidence type="ECO:0000256" key="1">
    <source>
        <dbReference type="SAM" id="Phobius"/>
    </source>
</evidence>